<dbReference type="AlphaFoldDB" id="A0A330L3M3"/>
<evidence type="ECO:0000256" key="1">
    <source>
        <dbReference type="SAM" id="Phobius"/>
    </source>
</evidence>
<gene>
    <name evidence="2" type="ORF">NITLEN_10919</name>
</gene>
<keyword evidence="3" id="KW-1185">Reference proteome</keyword>
<dbReference type="Proteomes" id="UP000248168">
    <property type="component" value="Unassembled WGS sequence"/>
</dbReference>
<reference evidence="3" key="1">
    <citation type="submission" date="2018-04" db="EMBL/GenBank/DDBJ databases">
        <authorList>
            <person name="Lucker S."/>
            <person name="Sakoula D."/>
        </authorList>
    </citation>
    <scope>NUCLEOTIDE SEQUENCE [LARGE SCALE GENOMIC DNA]</scope>
</reference>
<dbReference type="EMBL" id="OUNR01000001">
    <property type="protein sequence ID" value="SPP63833.1"/>
    <property type="molecule type" value="Genomic_DNA"/>
</dbReference>
<proteinExistence type="predicted"/>
<evidence type="ECO:0000313" key="3">
    <source>
        <dbReference type="Proteomes" id="UP000248168"/>
    </source>
</evidence>
<accession>A0A330L3M3</accession>
<evidence type="ECO:0000313" key="2">
    <source>
        <dbReference type="EMBL" id="SPP63833.1"/>
    </source>
</evidence>
<sequence>MGWFSEMYEADLGVASWGLLAVSVCLVQYAGHSCFQRRQLVLSDIPHGAEFTGQTP</sequence>
<feature type="transmembrane region" description="Helical" evidence="1">
    <location>
        <begin position="12"/>
        <end position="30"/>
    </location>
</feature>
<keyword evidence="1" id="KW-0472">Membrane</keyword>
<dbReference type="InParanoid" id="A0A330L3M3"/>
<protein>
    <submittedName>
        <fullName evidence="2">Uncharacterized protein</fullName>
    </submittedName>
</protein>
<name>A0A330L3M3_9BACT</name>
<keyword evidence="1" id="KW-0812">Transmembrane</keyword>
<keyword evidence="1" id="KW-1133">Transmembrane helix</keyword>
<organism evidence="2 3">
    <name type="scientific">Nitrospira lenta</name>
    <dbReference type="NCBI Taxonomy" id="1436998"/>
    <lineage>
        <taxon>Bacteria</taxon>
        <taxon>Pseudomonadati</taxon>
        <taxon>Nitrospirota</taxon>
        <taxon>Nitrospiria</taxon>
        <taxon>Nitrospirales</taxon>
        <taxon>Nitrospiraceae</taxon>
        <taxon>Nitrospira</taxon>
    </lineage>
</organism>